<dbReference type="Gene3D" id="1.10.287.110">
    <property type="entry name" value="DnaJ domain"/>
    <property type="match status" value="1"/>
</dbReference>
<dbReference type="AlphaFoldDB" id="A0A3D9Z5J1"/>
<gene>
    <name evidence="2" type="ORF">DES32_0732</name>
</gene>
<dbReference type="SUPFAM" id="SSF46565">
    <property type="entry name" value="Chaperone J-domain"/>
    <property type="match status" value="1"/>
</dbReference>
<dbReference type="CDD" id="cd06257">
    <property type="entry name" value="DnaJ"/>
    <property type="match status" value="1"/>
</dbReference>
<dbReference type="Proteomes" id="UP000256900">
    <property type="component" value="Unassembled WGS sequence"/>
</dbReference>
<feature type="domain" description="J" evidence="1">
    <location>
        <begin position="142"/>
        <end position="199"/>
    </location>
</feature>
<protein>
    <submittedName>
        <fullName evidence="2">DnaJ-like protein</fullName>
    </submittedName>
</protein>
<name>A0A3D9Z5J1_9HYPH</name>
<dbReference type="Pfam" id="PF00226">
    <property type="entry name" value="DnaJ"/>
    <property type="match status" value="1"/>
</dbReference>
<dbReference type="InterPro" id="IPR001623">
    <property type="entry name" value="DnaJ_domain"/>
</dbReference>
<dbReference type="RefSeq" id="WP_115835266.1">
    <property type="nucleotide sequence ID" value="NZ_CP025086.1"/>
</dbReference>
<evidence type="ECO:0000313" key="3">
    <source>
        <dbReference type="Proteomes" id="UP000256900"/>
    </source>
</evidence>
<dbReference type="PRINTS" id="PR00625">
    <property type="entry name" value="JDOMAIN"/>
</dbReference>
<dbReference type="InterPro" id="IPR036869">
    <property type="entry name" value="J_dom_sf"/>
</dbReference>
<dbReference type="PROSITE" id="PS50076">
    <property type="entry name" value="DNAJ_2"/>
    <property type="match status" value="1"/>
</dbReference>
<dbReference type="SMART" id="SM00271">
    <property type="entry name" value="DnaJ"/>
    <property type="match status" value="1"/>
</dbReference>
<evidence type="ECO:0000259" key="1">
    <source>
        <dbReference type="PROSITE" id="PS50076"/>
    </source>
</evidence>
<evidence type="ECO:0000313" key="2">
    <source>
        <dbReference type="EMBL" id="REF89510.1"/>
    </source>
</evidence>
<comment type="caution">
    <text evidence="2">The sequence shown here is derived from an EMBL/GenBank/DDBJ whole genome shotgun (WGS) entry which is preliminary data.</text>
</comment>
<organism evidence="2 3">
    <name type="scientific">Methylovirgula ligni</name>
    <dbReference type="NCBI Taxonomy" id="569860"/>
    <lineage>
        <taxon>Bacteria</taxon>
        <taxon>Pseudomonadati</taxon>
        <taxon>Pseudomonadota</taxon>
        <taxon>Alphaproteobacteria</taxon>
        <taxon>Hyphomicrobiales</taxon>
        <taxon>Beijerinckiaceae</taxon>
        <taxon>Methylovirgula</taxon>
    </lineage>
</organism>
<keyword evidence="3" id="KW-1185">Reference proteome</keyword>
<proteinExistence type="predicted"/>
<accession>A0A3D9Z5J1</accession>
<dbReference type="EMBL" id="QUMO01000001">
    <property type="protein sequence ID" value="REF89510.1"/>
    <property type="molecule type" value="Genomic_DNA"/>
</dbReference>
<dbReference type="OrthoDB" id="9786294at2"/>
<sequence length="200" mass="22341">MDLNSPIFDRIRAKPKAKEPVQTVKVRCDHPGCNEAGEFRAPKGWQREGEYFSFCLEHVRTYNASYNYFQGMSAEAVSLYQRDATTGHRPTWVMGDNLAGGPQGRGADAAHYADPLNIFGGPRAARRPQEPPKPKHGIAARKALDQLGLDESADPSAIRSRYKDMVKRLHPDANGGDRSLEDKLREIIRAYSYLKSVKLA</sequence>
<reference evidence="2 3" key="1">
    <citation type="submission" date="2018-08" db="EMBL/GenBank/DDBJ databases">
        <title>Genomic Encyclopedia of Type Strains, Phase IV (KMG-IV): sequencing the most valuable type-strain genomes for metagenomic binning, comparative biology and taxonomic classification.</title>
        <authorList>
            <person name="Goeker M."/>
        </authorList>
    </citation>
    <scope>NUCLEOTIDE SEQUENCE [LARGE SCALE GENOMIC DNA]</scope>
    <source>
        <strain evidence="2 3">BW863</strain>
    </source>
</reference>